<dbReference type="PANTHER" id="PTHR35528">
    <property type="entry name" value="BLL1675 PROTEIN"/>
    <property type="match status" value="1"/>
</dbReference>
<dbReference type="InterPro" id="IPR052183">
    <property type="entry name" value="IS_Transposase"/>
</dbReference>
<organism evidence="5 6">
    <name type="scientific">Azospirillum oleiclasticum</name>
    <dbReference type="NCBI Taxonomy" id="2735135"/>
    <lineage>
        <taxon>Bacteria</taxon>
        <taxon>Pseudomonadati</taxon>
        <taxon>Pseudomonadota</taxon>
        <taxon>Alphaproteobacteria</taxon>
        <taxon>Rhodospirillales</taxon>
        <taxon>Azospirillaceae</taxon>
        <taxon>Azospirillum</taxon>
    </lineage>
</organism>
<proteinExistence type="predicted"/>
<dbReference type="InterPro" id="IPR032874">
    <property type="entry name" value="DDE_dom"/>
</dbReference>
<dbReference type="InterPro" id="IPR047930">
    <property type="entry name" value="Transpos_IS6"/>
</dbReference>
<evidence type="ECO:0000256" key="3">
    <source>
        <dbReference type="ARBA" id="ARBA00023172"/>
    </source>
</evidence>
<dbReference type="NCBIfam" id="NF033587">
    <property type="entry name" value="transpos_IS6"/>
    <property type="match status" value="1"/>
</dbReference>
<accession>A0ABX2TIC8</accession>
<reference evidence="5 6" key="1">
    <citation type="submission" date="2020-05" db="EMBL/GenBank/DDBJ databases">
        <title>Azospirillum oleiclasticum sp. nov, a nitrogen-fixing and heavy crude oil-emulsifying bacterium isolated from the crude oil of Yumen Oilfield.</title>
        <authorList>
            <person name="Wu D."/>
            <person name="Cai M."/>
            <person name="Zhang X."/>
        </authorList>
    </citation>
    <scope>NUCLEOTIDE SEQUENCE [LARGE SCALE GENOMIC DNA]</scope>
    <source>
        <strain evidence="5 6">ROY-1-1-2</strain>
    </source>
</reference>
<evidence type="ECO:0000313" key="5">
    <source>
        <dbReference type="EMBL" id="NYZ24104.1"/>
    </source>
</evidence>
<dbReference type="RefSeq" id="WP_180285881.1">
    <property type="nucleotide sequence ID" value="NZ_JABFDB010000035.1"/>
</dbReference>
<dbReference type="Proteomes" id="UP000584642">
    <property type="component" value="Unassembled WGS sequence"/>
</dbReference>
<protein>
    <submittedName>
        <fullName evidence="5">IS6 family transposase</fullName>
    </submittedName>
</protein>
<dbReference type="PROSITE" id="PS50994">
    <property type="entry name" value="INTEGRASE"/>
    <property type="match status" value="1"/>
</dbReference>
<dbReference type="InterPro" id="IPR012337">
    <property type="entry name" value="RNaseH-like_sf"/>
</dbReference>
<name>A0ABX2TIC8_9PROT</name>
<gene>
    <name evidence="5" type="ORF">HND93_30745</name>
</gene>
<dbReference type="InterPro" id="IPR001584">
    <property type="entry name" value="Integrase_cat-core"/>
</dbReference>
<dbReference type="SUPFAM" id="SSF53098">
    <property type="entry name" value="Ribonuclease H-like"/>
    <property type="match status" value="1"/>
</dbReference>
<keyword evidence="1" id="KW-0815">Transposition</keyword>
<dbReference type="EMBL" id="JABFDB010000035">
    <property type="protein sequence ID" value="NYZ24104.1"/>
    <property type="molecule type" value="Genomic_DNA"/>
</dbReference>
<keyword evidence="2" id="KW-0238">DNA-binding</keyword>
<dbReference type="Pfam" id="PF13610">
    <property type="entry name" value="DDE_Tnp_IS240"/>
    <property type="match status" value="1"/>
</dbReference>
<evidence type="ECO:0000256" key="1">
    <source>
        <dbReference type="ARBA" id="ARBA00022578"/>
    </source>
</evidence>
<comment type="caution">
    <text evidence="5">The sequence shown here is derived from an EMBL/GenBank/DDBJ whole genome shotgun (WGS) entry which is preliminary data.</text>
</comment>
<keyword evidence="6" id="KW-1185">Reference proteome</keyword>
<evidence type="ECO:0000256" key="2">
    <source>
        <dbReference type="ARBA" id="ARBA00023125"/>
    </source>
</evidence>
<sequence length="255" mass="29225">MTDFKGRHFGGEIVLWAVRWYCRYGISYRDLGQMMAERGAPFDHTTIFRWVQKYAPEIETRLRWQWRCPRSTSWRVDETYVKVGGKWACLYREVDKHGNTIDFYLLPTRNTTAAKRFLNKALNGLKDGEKPTVINTDKAPTYGAALAELKAEGKCPEDTEHRQVKYLNNVVEADHGKLKQLIRPVRGFKTLKTAYATIKGFEVMRALRKGQAAAFNITRDVRGEARLVERAFCLGPCALAEVVQFVTTQLELQAA</sequence>
<keyword evidence="3" id="KW-0233">DNA recombination</keyword>
<evidence type="ECO:0000259" key="4">
    <source>
        <dbReference type="PROSITE" id="PS50994"/>
    </source>
</evidence>
<feature type="domain" description="Integrase catalytic" evidence="4">
    <location>
        <begin position="65"/>
        <end position="226"/>
    </location>
</feature>
<dbReference type="PANTHER" id="PTHR35528:SF3">
    <property type="entry name" value="BLL1675 PROTEIN"/>
    <property type="match status" value="1"/>
</dbReference>
<evidence type="ECO:0000313" key="6">
    <source>
        <dbReference type="Proteomes" id="UP000584642"/>
    </source>
</evidence>